<accession>A8N0B3</accession>
<protein>
    <submittedName>
        <fullName evidence="1">Uncharacterized protein</fullName>
    </submittedName>
</protein>
<evidence type="ECO:0000313" key="1">
    <source>
        <dbReference type="EMBL" id="EAU93502.2"/>
    </source>
</evidence>
<sequence length="185" mass="20258">MANGSRKKIWVLVALKPEWMLADVLTDFALLFTPVGAAKALAGPLVDLPGEIKTVEDLTKYMIFNMQHMSARAKDGALPDPAAQSILDAFKAIAVPIDAGHVKKVNDEWWINYINPDGIASLFDSAKTLNVLVMSDDGLQFAAFGTNNDHSWIATDRGSIVRSRYGTIWQQDPDAGSVTWAWSPK</sequence>
<dbReference type="VEuPathDB" id="FungiDB:CC1G_12166"/>
<dbReference type="OrthoDB" id="5220752at2759"/>
<organism evidence="1 2">
    <name type="scientific">Coprinopsis cinerea (strain Okayama-7 / 130 / ATCC MYA-4618 / FGSC 9003)</name>
    <name type="common">Inky cap fungus</name>
    <name type="synonym">Hormographiella aspergillata</name>
    <dbReference type="NCBI Taxonomy" id="240176"/>
    <lineage>
        <taxon>Eukaryota</taxon>
        <taxon>Fungi</taxon>
        <taxon>Dikarya</taxon>
        <taxon>Basidiomycota</taxon>
        <taxon>Agaricomycotina</taxon>
        <taxon>Agaricomycetes</taxon>
        <taxon>Agaricomycetidae</taxon>
        <taxon>Agaricales</taxon>
        <taxon>Agaricineae</taxon>
        <taxon>Psathyrellaceae</taxon>
        <taxon>Coprinopsis</taxon>
    </lineage>
</organism>
<dbReference type="EMBL" id="AACS02000001">
    <property type="protein sequence ID" value="EAU93502.2"/>
    <property type="molecule type" value="Genomic_DNA"/>
</dbReference>
<dbReference type="HOGENOM" id="CLU_1220222_0_0_1"/>
<dbReference type="eggNOG" id="ENOG502SQ5C">
    <property type="taxonomic scope" value="Eukaryota"/>
</dbReference>
<gene>
    <name evidence="1" type="ORF">CC1G_12166</name>
</gene>
<dbReference type="KEGG" id="cci:CC1G_12166"/>
<proteinExistence type="predicted"/>
<dbReference type="GeneID" id="6004739"/>
<dbReference type="AlphaFoldDB" id="A8N0B3"/>
<dbReference type="Proteomes" id="UP000001861">
    <property type="component" value="Unassembled WGS sequence"/>
</dbReference>
<dbReference type="InParanoid" id="A8N0B3"/>
<reference evidence="1 2" key="1">
    <citation type="journal article" date="2010" name="Proc. Natl. Acad. Sci. U.S.A.">
        <title>Insights into evolution of multicellular fungi from the assembled chromosomes of the mushroom Coprinopsis cinerea (Coprinus cinereus).</title>
        <authorList>
            <person name="Stajich J.E."/>
            <person name="Wilke S.K."/>
            <person name="Ahren D."/>
            <person name="Au C.H."/>
            <person name="Birren B.W."/>
            <person name="Borodovsky M."/>
            <person name="Burns C."/>
            <person name="Canback B."/>
            <person name="Casselton L.A."/>
            <person name="Cheng C.K."/>
            <person name="Deng J."/>
            <person name="Dietrich F.S."/>
            <person name="Fargo D.C."/>
            <person name="Farman M.L."/>
            <person name="Gathman A.C."/>
            <person name="Goldberg J."/>
            <person name="Guigo R."/>
            <person name="Hoegger P.J."/>
            <person name="Hooker J.B."/>
            <person name="Huggins A."/>
            <person name="James T.Y."/>
            <person name="Kamada T."/>
            <person name="Kilaru S."/>
            <person name="Kodira C."/>
            <person name="Kues U."/>
            <person name="Kupfer D."/>
            <person name="Kwan H.S."/>
            <person name="Lomsadze A."/>
            <person name="Li W."/>
            <person name="Lilly W.W."/>
            <person name="Ma L.J."/>
            <person name="Mackey A.J."/>
            <person name="Manning G."/>
            <person name="Martin F."/>
            <person name="Muraguchi H."/>
            <person name="Natvig D.O."/>
            <person name="Palmerini H."/>
            <person name="Ramesh M.A."/>
            <person name="Rehmeyer C.J."/>
            <person name="Roe B.A."/>
            <person name="Shenoy N."/>
            <person name="Stanke M."/>
            <person name="Ter-Hovhannisyan V."/>
            <person name="Tunlid A."/>
            <person name="Velagapudi R."/>
            <person name="Vision T.J."/>
            <person name="Zeng Q."/>
            <person name="Zolan M.E."/>
            <person name="Pukkila P.J."/>
        </authorList>
    </citation>
    <scope>NUCLEOTIDE SEQUENCE [LARGE SCALE GENOMIC DNA]</scope>
    <source>
        <strain evidence="2">Okayama-7 / 130 / ATCC MYA-4618 / FGSC 9003</strain>
    </source>
</reference>
<dbReference type="RefSeq" id="XP_001828325.2">
    <property type="nucleotide sequence ID" value="XM_001828273.2"/>
</dbReference>
<evidence type="ECO:0000313" key="2">
    <source>
        <dbReference type="Proteomes" id="UP000001861"/>
    </source>
</evidence>
<comment type="caution">
    <text evidence="1">The sequence shown here is derived from an EMBL/GenBank/DDBJ whole genome shotgun (WGS) entry which is preliminary data.</text>
</comment>
<keyword evidence="2" id="KW-1185">Reference proteome</keyword>
<dbReference type="OMA" id="SWIATRE"/>
<name>A8N0B3_COPC7</name>